<reference evidence="3 4" key="1">
    <citation type="journal article" date="2018" name="PLoS ONE">
        <title>The draft genome of Kipferlia bialata reveals reductive genome evolution in fornicate parasites.</title>
        <authorList>
            <person name="Tanifuji G."/>
            <person name="Takabayashi S."/>
            <person name="Kume K."/>
            <person name="Takagi M."/>
            <person name="Nakayama T."/>
            <person name="Kamikawa R."/>
            <person name="Inagaki Y."/>
            <person name="Hashimoto T."/>
        </authorList>
    </citation>
    <scope>NUCLEOTIDE SEQUENCE [LARGE SCALE GENOMIC DNA]</scope>
    <source>
        <strain evidence="3">NY0173</strain>
    </source>
</reference>
<dbReference type="EMBL" id="BDIP01005961">
    <property type="protein sequence ID" value="GCA64049.1"/>
    <property type="molecule type" value="Genomic_DNA"/>
</dbReference>
<keyword evidence="4" id="KW-1185">Reference proteome</keyword>
<dbReference type="Gene3D" id="1.10.238.10">
    <property type="entry name" value="EF-hand"/>
    <property type="match status" value="1"/>
</dbReference>
<dbReference type="Proteomes" id="UP000265618">
    <property type="component" value="Unassembled WGS sequence"/>
</dbReference>
<gene>
    <name evidence="3" type="ORF">KIPB_012984</name>
</gene>
<dbReference type="AlphaFoldDB" id="A0A391P0N7"/>
<dbReference type="OrthoDB" id="191686at2759"/>
<evidence type="ECO:0000259" key="2">
    <source>
        <dbReference type="PROSITE" id="PS50222"/>
    </source>
</evidence>
<organism evidence="3 4">
    <name type="scientific">Kipferlia bialata</name>
    <dbReference type="NCBI Taxonomy" id="797122"/>
    <lineage>
        <taxon>Eukaryota</taxon>
        <taxon>Metamonada</taxon>
        <taxon>Carpediemonas-like organisms</taxon>
        <taxon>Kipferlia</taxon>
    </lineage>
</organism>
<feature type="domain" description="EF-hand" evidence="2">
    <location>
        <begin position="30"/>
        <end position="65"/>
    </location>
</feature>
<proteinExistence type="predicted"/>
<dbReference type="InterPro" id="IPR011992">
    <property type="entry name" value="EF-hand-dom_pair"/>
</dbReference>
<keyword evidence="1" id="KW-0106">Calcium</keyword>
<comment type="caution">
    <text evidence="3">The sequence shown here is derived from an EMBL/GenBank/DDBJ whole genome shotgun (WGS) entry which is preliminary data.</text>
</comment>
<name>A0A391P0N7_9EUKA</name>
<dbReference type="PROSITE" id="PS50222">
    <property type="entry name" value="EF_HAND_2"/>
    <property type="match status" value="1"/>
</dbReference>
<sequence length="67" mass="7683">MNGELSKDEFAKIKTMDFVDDEGTLKTIDFDQEFLTELFTFVDADDDGTLTFKEWISGIQEMMGAME</sequence>
<dbReference type="InterPro" id="IPR018247">
    <property type="entry name" value="EF_Hand_1_Ca_BS"/>
</dbReference>
<dbReference type="InterPro" id="IPR002048">
    <property type="entry name" value="EF_hand_dom"/>
</dbReference>
<dbReference type="PROSITE" id="PS00018">
    <property type="entry name" value="EF_HAND_1"/>
    <property type="match status" value="1"/>
</dbReference>
<evidence type="ECO:0000313" key="3">
    <source>
        <dbReference type="EMBL" id="GCA64049.1"/>
    </source>
</evidence>
<dbReference type="GO" id="GO:0005509">
    <property type="term" value="F:calcium ion binding"/>
    <property type="evidence" value="ECO:0007669"/>
    <property type="project" value="InterPro"/>
</dbReference>
<accession>A0A391P0N7</accession>
<dbReference type="SUPFAM" id="SSF47473">
    <property type="entry name" value="EF-hand"/>
    <property type="match status" value="1"/>
</dbReference>
<evidence type="ECO:0000256" key="1">
    <source>
        <dbReference type="ARBA" id="ARBA00022837"/>
    </source>
</evidence>
<protein>
    <recommendedName>
        <fullName evidence="2">EF-hand domain-containing protein</fullName>
    </recommendedName>
</protein>
<evidence type="ECO:0000313" key="4">
    <source>
        <dbReference type="Proteomes" id="UP000265618"/>
    </source>
</evidence>